<proteinExistence type="predicted"/>
<dbReference type="EMBL" id="VIVN01000006">
    <property type="protein sequence ID" value="TWE01191.1"/>
    <property type="molecule type" value="Genomic_DNA"/>
</dbReference>
<feature type="region of interest" description="Disordered" evidence="1">
    <location>
        <begin position="61"/>
        <end position="109"/>
    </location>
</feature>
<evidence type="ECO:0000313" key="3">
    <source>
        <dbReference type="EMBL" id="TWE01191.1"/>
    </source>
</evidence>
<feature type="region of interest" description="Disordered" evidence="1">
    <location>
        <begin position="233"/>
        <end position="274"/>
    </location>
</feature>
<evidence type="ECO:0000256" key="2">
    <source>
        <dbReference type="SAM" id="SignalP"/>
    </source>
</evidence>
<accession>A0A561DCW0</accession>
<name>A0A561DCW0_9BACI</name>
<feature type="compositionally biased region" description="Polar residues" evidence="1">
    <location>
        <begin position="182"/>
        <end position="205"/>
    </location>
</feature>
<feature type="compositionally biased region" description="Polar residues" evidence="1">
    <location>
        <begin position="68"/>
        <end position="100"/>
    </location>
</feature>
<dbReference type="Proteomes" id="UP000319671">
    <property type="component" value="Unassembled WGS sequence"/>
</dbReference>
<protein>
    <submittedName>
        <fullName evidence="3">Uncharacterized protein</fullName>
    </submittedName>
</protein>
<organism evidence="3 4">
    <name type="scientific">Neobacillus bataviensis</name>
    <dbReference type="NCBI Taxonomy" id="220685"/>
    <lineage>
        <taxon>Bacteria</taxon>
        <taxon>Bacillati</taxon>
        <taxon>Bacillota</taxon>
        <taxon>Bacilli</taxon>
        <taxon>Bacillales</taxon>
        <taxon>Bacillaceae</taxon>
        <taxon>Neobacillus</taxon>
    </lineage>
</organism>
<gene>
    <name evidence="3" type="ORF">FB550_106248</name>
</gene>
<sequence>MHIRHFILMGVFLGAAAFFPNNVFAEKNEAAGQPVPQTSEVHTPVLEKIETPMASDKAVSVTPENVHKSQSGVVQKPETNPRTHQTVPTKPVQKSPNKTNRSIEKAVPSSEKNINVGKPAVVAPKVKDTGQTAAPVEKVELAEKTANPVAKVEVAGKTGQTGQTGRAKLNADTKKIPAAPKSLSSNERNSEVETNLQTPGLNAKSENYTEEAESSILIKTSHSLTLVHKPLMDEENKTPSNNRKNPGEVEIMNNPPQRMQSSGGQSNEQFSPGAGTISFIANQFDWDENFGLNISPIYTSQQAKYRNQWINAPPTPPPKAAPFFLTFTTYLAICNDN</sequence>
<dbReference type="RefSeq" id="WP_144565861.1">
    <property type="nucleotide sequence ID" value="NZ_VIVN01000006.1"/>
</dbReference>
<evidence type="ECO:0000313" key="4">
    <source>
        <dbReference type="Proteomes" id="UP000319671"/>
    </source>
</evidence>
<keyword evidence="2" id="KW-0732">Signal</keyword>
<keyword evidence="4" id="KW-1185">Reference proteome</keyword>
<comment type="caution">
    <text evidence="3">The sequence shown here is derived from an EMBL/GenBank/DDBJ whole genome shotgun (WGS) entry which is preliminary data.</text>
</comment>
<reference evidence="3 4" key="1">
    <citation type="submission" date="2019-06" db="EMBL/GenBank/DDBJ databases">
        <title>Sorghum-associated microbial communities from plants grown in Nebraska, USA.</title>
        <authorList>
            <person name="Schachtman D."/>
        </authorList>
    </citation>
    <scope>NUCLEOTIDE SEQUENCE [LARGE SCALE GENOMIC DNA]</scope>
    <source>
        <strain evidence="3 4">2482</strain>
    </source>
</reference>
<feature type="signal peptide" evidence="2">
    <location>
        <begin position="1"/>
        <end position="25"/>
    </location>
</feature>
<feature type="chain" id="PRO_5022069360" evidence="2">
    <location>
        <begin position="26"/>
        <end position="337"/>
    </location>
</feature>
<dbReference type="AlphaFoldDB" id="A0A561DCW0"/>
<feature type="region of interest" description="Disordered" evidence="1">
    <location>
        <begin position="156"/>
        <end position="205"/>
    </location>
</feature>
<feature type="compositionally biased region" description="Polar residues" evidence="1">
    <location>
        <begin position="254"/>
        <end position="270"/>
    </location>
</feature>
<evidence type="ECO:0000256" key="1">
    <source>
        <dbReference type="SAM" id="MobiDB-lite"/>
    </source>
</evidence>